<dbReference type="Proteomes" id="UP001165343">
    <property type="component" value="Unassembled WGS sequence"/>
</dbReference>
<gene>
    <name evidence="2" type="ORF">LZ519_01560</name>
</gene>
<evidence type="ECO:0000256" key="1">
    <source>
        <dbReference type="SAM" id="Phobius"/>
    </source>
</evidence>
<sequence>MLKPASDLPPSGGERSFGELASQLVDDAKAYARAEVDLAKAIAADKGKSAAVAAVFFGAALLVAMGAVCGLSIAIFVAFAYLMSPLLAGLLTFFIFAAVAGGLGWFGWQKLRDAL</sequence>
<keyword evidence="1" id="KW-1133">Transmembrane helix</keyword>
<reference evidence="2" key="1">
    <citation type="submission" date="2022-05" db="EMBL/GenBank/DDBJ databases">
        <authorList>
            <person name="Jo J.-H."/>
            <person name="Im W.-T."/>
        </authorList>
    </citation>
    <scope>NUCLEOTIDE SEQUENCE</scope>
    <source>
        <strain evidence="2">RG327</strain>
    </source>
</reference>
<evidence type="ECO:0000313" key="2">
    <source>
        <dbReference type="EMBL" id="MCL6678010.1"/>
    </source>
</evidence>
<protein>
    <submittedName>
        <fullName evidence="2">Phage holin family protein</fullName>
    </submittedName>
</protein>
<comment type="caution">
    <text evidence="2">The sequence shown here is derived from an EMBL/GenBank/DDBJ whole genome shotgun (WGS) entry which is preliminary data.</text>
</comment>
<evidence type="ECO:0000313" key="3">
    <source>
        <dbReference type="Proteomes" id="UP001165343"/>
    </source>
</evidence>
<organism evidence="2 3">
    <name type="scientific">Sphingomonas anseongensis</name>
    <dbReference type="NCBI Taxonomy" id="2908207"/>
    <lineage>
        <taxon>Bacteria</taxon>
        <taxon>Pseudomonadati</taxon>
        <taxon>Pseudomonadota</taxon>
        <taxon>Alphaproteobacteria</taxon>
        <taxon>Sphingomonadales</taxon>
        <taxon>Sphingomonadaceae</taxon>
        <taxon>Sphingomonas</taxon>
    </lineage>
</organism>
<dbReference type="RefSeq" id="WP_249866988.1">
    <property type="nucleotide sequence ID" value="NZ_JAMGBC010000001.1"/>
</dbReference>
<dbReference type="EMBL" id="JAMGBC010000001">
    <property type="protein sequence ID" value="MCL6678010.1"/>
    <property type="molecule type" value="Genomic_DNA"/>
</dbReference>
<name>A0ABT0RCM3_9SPHN</name>
<feature type="transmembrane region" description="Helical" evidence="1">
    <location>
        <begin position="87"/>
        <end position="108"/>
    </location>
</feature>
<dbReference type="Pfam" id="PF07332">
    <property type="entry name" value="Phage_holin_3_6"/>
    <property type="match status" value="1"/>
</dbReference>
<keyword evidence="1" id="KW-0812">Transmembrane</keyword>
<feature type="transmembrane region" description="Helical" evidence="1">
    <location>
        <begin position="50"/>
        <end position="81"/>
    </location>
</feature>
<proteinExistence type="predicted"/>
<accession>A0ABT0RCM3</accession>
<keyword evidence="1" id="KW-0472">Membrane</keyword>
<dbReference type="InterPro" id="IPR009937">
    <property type="entry name" value="Phage_holin_3_6"/>
</dbReference>
<keyword evidence="3" id="KW-1185">Reference proteome</keyword>